<dbReference type="GO" id="GO:0006412">
    <property type="term" value="P:translation"/>
    <property type="evidence" value="ECO:0007669"/>
    <property type="project" value="InterPro"/>
</dbReference>
<keyword evidence="12" id="KW-1185">Reference proteome</keyword>
<accession>A0A150GQL5</accession>
<dbReference type="GO" id="GO:0003729">
    <property type="term" value="F:mRNA binding"/>
    <property type="evidence" value="ECO:0007669"/>
    <property type="project" value="UniProtKB-ARBA"/>
</dbReference>
<dbReference type="InterPro" id="IPR038582">
    <property type="entry name" value="Ribosomal_eS31_euk-type_sf"/>
</dbReference>
<dbReference type="FunFam" id="3.10.20.90:FF:000297">
    <property type="entry name" value="30S small subunit ribosomal protein S27Ae"/>
    <property type="match status" value="1"/>
</dbReference>
<keyword evidence="4" id="KW-1017">Isopeptide bond</keyword>
<dbReference type="OrthoDB" id="1649877at2759"/>
<protein>
    <recommendedName>
        <fullName evidence="10">Ubiquitin-like domain-containing protein</fullName>
    </recommendedName>
</protein>
<dbReference type="InterPro" id="IPR019956">
    <property type="entry name" value="Ubiquitin_dom"/>
</dbReference>
<dbReference type="STRING" id="33097.A0A150GQL5"/>
<dbReference type="SMART" id="SM00213">
    <property type="entry name" value="UBQ"/>
    <property type="match status" value="1"/>
</dbReference>
<dbReference type="InterPro" id="IPR000626">
    <property type="entry name" value="Ubiquitin-like_dom"/>
</dbReference>
<evidence type="ECO:0000256" key="9">
    <source>
        <dbReference type="SAM" id="MobiDB-lite"/>
    </source>
</evidence>
<evidence type="ECO:0000313" key="12">
    <source>
        <dbReference type="Proteomes" id="UP000075714"/>
    </source>
</evidence>
<dbReference type="NCBIfam" id="NF001669">
    <property type="entry name" value="PRK00432.1"/>
    <property type="match status" value="1"/>
</dbReference>
<evidence type="ECO:0000256" key="5">
    <source>
        <dbReference type="ARBA" id="ARBA00022833"/>
    </source>
</evidence>
<dbReference type="SUPFAM" id="SSF57829">
    <property type="entry name" value="Zn-binding ribosomal proteins"/>
    <property type="match status" value="1"/>
</dbReference>
<dbReference type="Gene3D" id="3.10.20.90">
    <property type="entry name" value="Phosphatidylinositol 3-kinase Catalytic Subunit, Chain A, domain 1"/>
    <property type="match status" value="1"/>
</dbReference>
<dbReference type="Pfam" id="PF00240">
    <property type="entry name" value="ubiquitin"/>
    <property type="match status" value="1"/>
</dbReference>
<feature type="domain" description="Ubiquitin-like" evidence="10">
    <location>
        <begin position="1"/>
        <end position="74"/>
    </location>
</feature>
<evidence type="ECO:0000259" key="10">
    <source>
        <dbReference type="PROSITE" id="PS50053"/>
    </source>
</evidence>
<evidence type="ECO:0000256" key="1">
    <source>
        <dbReference type="ARBA" id="ARBA00002225"/>
    </source>
</evidence>
<dbReference type="SMART" id="SM01402">
    <property type="entry name" value="Ribosomal_S27"/>
    <property type="match status" value="1"/>
</dbReference>
<dbReference type="GO" id="GO:1990904">
    <property type="term" value="C:ribonucleoprotein complex"/>
    <property type="evidence" value="ECO:0007669"/>
    <property type="project" value="UniProtKB-KW"/>
</dbReference>
<reference evidence="12" key="1">
    <citation type="journal article" date="2016" name="Nat. Commun.">
        <title>The Gonium pectorale genome demonstrates co-option of cell cycle regulation during the evolution of multicellularity.</title>
        <authorList>
            <person name="Hanschen E.R."/>
            <person name="Marriage T.N."/>
            <person name="Ferris P.J."/>
            <person name="Hamaji T."/>
            <person name="Toyoda A."/>
            <person name="Fujiyama A."/>
            <person name="Neme R."/>
            <person name="Noguchi H."/>
            <person name="Minakuchi Y."/>
            <person name="Suzuki M."/>
            <person name="Kawai-Toyooka H."/>
            <person name="Smith D.R."/>
            <person name="Sparks H."/>
            <person name="Anderson J."/>
            <person name="Bakaric R."/>
            <person name="Luria V."/>
            <person name="Karger A."/>
            <person name="Kirschner M.W."/>
            <person name="Durand P.M."/>
            <person name="Michod R.E."/>
            <person name="Nozaki H."/>
            <person name="Olson B.J."/>
        </authorList>
    </citation>
    <scope>NUCLEOTIDE SEQUENCE [LARGE SCALE GENOMIC DNA]</scope>
    <source>
        <strain evidence="12">NIES-2863</strain>
    </source>
</reference>
<feature type="region of interest" description="Disordered" evidence="9">
    <location>
        <begin position="152"/>
        <end position="181"/>
    </location>
</feature>
<dbReference type="GO" id="GO:0005840">
    <property type="term" value="C:ribosome"/>
    <property type="evidence" value="ECO:0007669"/>
    <property type="project" value="UniProtKB-KW"/>
</dbReference>
<keyword evidence="5" id="KW-0862">Zinc</keyword>
<dbReference type="InterPro" id="IPR029071">
    <property type="entry name" value="Ubiquitin-like_domsf"/>
</dbReference>
<evidence type="ECO:0000313" key="11">
    <source>
        <dbReference type="EMBL" id="KXZ52073.1"/>
    </source>
</evidence>
<comment type="subunit">
    <text evidence="8">Part of the 40S ribosomal subunit.</text>
</comment>
<dbReference type="PROSITE" id="PS50053">
    <property type="entry name" value="UBIQUITIN_2"/>
    <property type="match status" value="1"/>
</dbReference>
<evidence type="ECO:0000256" key="2">
    <source>
        <dbReference type="ARBA" id="ARBA00008373"/>
    </source>
</evidence>
<dbReference type="AlphaFoldDB" id="A0A150GQL5"/>
<evidence type="ECO:0000256" key="7">
    <source>
        <dbReference type="ARBA" id="ARBA00023274"/>
    </source>
</evidence>
<evidence type="ECO:0000256" key="3">
    <source>
        <dbReference type="ARBA" id="ARBA00009891"/>
    </source>
</evidence>
<keyword evidence="7" id="KW-0687">Ribonucleoprotein</keyword>
<proteinExistence type="inferred from homology"/>
<dbReference type="PRINTS" id="PR00348">
    <property type="entry name" value="UBIQUITIN"/>
</dbReference>
<comment type="caution">
    <text evidence="11">The sequence shown here is derived from an EMBL/GenBank/DDBJ whole genome shotgun (WGS) entry which is preliminary data.</text>
</comment>
<evidence type="ECO:0000256" key="8">
    <source>
        <dbReference type="ARBA" id="ARBA00035123"/>
    </source>
</evidence>
<evidence type="ECO:0000256" key="6">
    <source>
        <dbReference type="ARBA" id="ARBA00022980"/>
    </source>
</evidence>
<sequence length="181" mass="19546">MQIFVRTDRTHLLEVSPAQTVADVKAAVEALQGLEAGEQRILFNGIQLEDGQVLAEAGVSDDSTLMCLLRLLGGAKKRKKKTYTKPKKQKHKHKKIKLRVLKFYKVDDSGKVQRLRKQCPNCGPGTFMATHFDRVYCGKCGNTFVYEGGAPAAPKPKQAAAAAAAPAEAPAAAGKGKKGKK</sequence>
<keyword evidence="6" id="KW-0689">Ribosomal protein</keyword>
<dbReference type="Pfam" id="PF01599">
    <property type="entry name" value="Ribosomal_S27"/>
    <property type="match status" value="1"/>
</dbReference>
<comment type="function">
    <text evidence="1">Component of the 40S subunit of the ribosome.</text>
</comment>
<dbReference type="InterPro" id="IPR002906">
    <property type="entry name" value="Ribosomal_eS31"/>
</dbReference>
<dbReference type="InterPro" id="IPR050158">
    <property type="entry name" value="Ubiquitin_ubiquitin-like"/>
</dbReference>
<feature type="compositionally biased region" description="Low complexity" evidence="9">
    <location>
        <begin position="152"/>
        <end position="174"/>
    </location>
</feature>
<comment type="similarity">
    <text evidence="3">In the C-terminal section; belongs to the eukaryotic ribosomal protein eS31 family.</text>
</comment>
<evidence type="ECO:0000256" key="4">
    <source>
        <dbReference type="ARBA" id="ARBA00022499"/>
    </source>
</evidence>
<gene>
    <name evidence="11" type="ORF">GPECTOR_10g1096</name>
</gene>
<dbReference type="InterPro" id="IPR011332">
    <property type="entry name" value="Ribosomal_zn-bd"/>
</dbReference>
<dbReference type="SUPFAM" id="SSF54236">
    <property type="entry name" value="Ubiquitin-like"/>
    <property type="match status" value="1"/>
</dbReference>
<dbReference type="GO" id="GO:0003735">
    <property type="term" value="F:structural constituent of ribosome"/>
    <property type="evidence" value="ECO:0007669"/>
    <property type="project" value="InterPro"/>
</dbReference>
<name>A0A150GQL5_GONPE</name>
<organism evidence="11 12">
    <name type="scientific">Gonium pectorale</name>
    <name type="common">Green alga</name>
    <dbReference type="NCBI Taxonomy" id="33097"/>
    <lineage>
        <taxon>Eukaryota</taxon>
        <taxon>Viridiplantae</taxon>
        <taxon>Chlorophyta</taxon>
        <taxon>core chlorophytes</taxon>
        <taxon>Chlorophyceae</taxon>
        <taxon>CS clade</taxon>
        <taxon>Chlamydomonadales</taxon>
        <taxon>Volvocaceae</taxon>
        <taxon>Gonium</taxon>
    </lineage>
</organism>
<dbReference type="Gene3D" id="6.20.50.150">
    <property type="match status" value="1"/>
</dbReference>
<dbReference type="Proteomes" id="UP000075714">
    <property type="component" value="Unassembled WGS sequence"/>
</dbReference>
<dbReference type="PANTHER" id="PTHR10666">
    <property type="entry name" value="UBIQUITIN"/>
    <property type="match status" value="1"/>
</dbReference>
<comment type="similarity">
    <text evidence="2">In the N-terminal section; belongs to the ubiquitin family.</text>
</comment>
<dbReference type="EMBL" id="LSYV01000011">
    <property type="protein sequence ID" value="KXZ52073.1"/>
    <property type="molecule type" value="Genomic_DNA"/>
</dbReference>